<dbReference type="InterPro" id="IPR036754">
    <property type="entry name" value="YbaK/aa-tRNA-synt-asso_dom_sf"/>
</dbReference>
<gene>
    <name evidence="2" type="ORF">DIZ79_15590</name>
</gene>
<proteinExistence type="predicted"/>
<reference evidence="2 3" key="1">
    <citation type="journal article" date="2018" name="ISME J.">
        <title>Endosymbiont genomes yield clues of tubeworm success.</title>
        <authorList>
            <person name="Li Y."/>
            <person name="Liles M.R."/>
            <person name="Halanych K.M."/>
        </authorList>
    </citation>
    <scope>NUCLEOTIDE SEQUENCE [LARGE SCALE GENOMIC DNA]</scope>
    <source>
        <strain evidence="2">A1422</strain>
    </source>
</reference>
<organism evidence="2 3">
    <name type="scientific">endosymbiont of Lamellibrachia luymesi</name>
    <dbReference type="NCBI Taxonomy" id="2200907"/>
    <lineage>
        <taxon>Bacteria</taxon>
        <taxon>Pseudomonadati</taxon>
        <taxon>Pseudomonadota</taxon>
        <taxon>Gammaproteobacteria</taxon>
        <taxon>sulfur-oxidizing symbionts</taxon>
    </lineage>
</organism>
<evidence type="ECO:0000259" key="1">
    <source>
        <dbReference type="Pfam" id="PF04073"/>
    </source>
</evidence>
<protein>
    <recommendedName>
        <fullName evidence="1">YbaK/aminoacyl-tRNA synthetase-associated domain-containing protein</fullName>
    </recommendedName>
</protein>
<comment type="caution">
    <text evidence="2">The sequence shown here is derived from an EMBL/GenBank/DDBJ whole genome shotgun (WGS) entry which is preliminary data.</text>
</comment>
<sequence length="163" mass="18289">MCERRKRVGIAITLREFLESHDTDYEVIDHQRTHSTLWTSEAAHIPGDKMAKSVLLGDDESYLMVVIPASHRLELRELSAMTGRDLELIDEQELTEAFADCEPGAVPPVGKPYGIETLVDKCLVDQADVFFETGDHTKVIHVSGTQFRSLMDDAQPARLSNHL</sequence>
<dbReference type="Pfam" id="PF04073">
    <property type="entry name" value="tRNA_edit"/>
    <property type="match status" value="1"/>
</dbReference>
<feature type="domain" description="YbaK/aminoacyl-tRNA synthetase-associated" evidence="1">
    <location>
        <begin position="39"/>
        <end position="149"/>
    </location>
</feature>
<dbReference type="CDD" id="cd04332">
    <property type="entry name" value="YbaK_like"/>
    <property type="match status" value="1"/>
</dbReference>
<dbReference type="GO" id="GO:0002161">
    <property type="term" value="F:aminoacyl-tRNA deacylase activity"/>
    <property type="evidence" value="ECO:0007669"/>
    <property type="project" value="InterPro"/>
</dbReference>
<dbReference type="EMBL" id="QFXD01000276">
    <property type="protein sequence ID" value="RDH87190.1"/>
    <property type="molecule type" value="Genomic_DNA"/>
</dbReference>
<dbReference type="SUPFAM" id="SSF55826">
    <property type="entry name" value="YbaK/ProRS associated domain"/>
    <property type="match status" value="1"/>
</dbReference>
<name>A0A370DQE3_9GAMM</name>
<dbReference type="AlphaFoldDB" id="A0A370DQE3"/>
<dbReference type="InterPro" id="IPR007214">
    <property type="entry name" value="YbaK/aa-tRNA-synth-assoc-dom"/>
</dbReference>
<evidence type="ECO:0000313" key="3">
    <source>
        <dbReference type="Proteomes" id="UP000255508"/>
    </source>
</evidence>
<accession>A0A370DQE3</accession>
<dbReference type="Gene3D" id="3.90.960.10">
    <property type="entry name" value="YbaK/aminoacyl-tRNA synthetase-associated domain"/>
    <property type="match status" value="1"/>
</dbReference>
<evidence type="ECO:0000313" key="2">
    <source>
        <dbReference type="EMBL" id="RDH87190.1"/>
    </source>
</evidence>
<dbReference type="Proteomes" id="UP000255508">
    <property type="component" value="Unassembled WGS sequence"/>
</dbReference>